<dbReference type="InterPro" id="IPR037185">
    <property type="entry name" value="EmrE-like"/>
</dbReference>
<evidence type="ECO:0000313" key="7">
    <source>
        <dbReference type="EMBL" id="KZS20503.1"/>
    </source>
</evidence>
<dbReference type="PANTHER" id="PTHR10231">
    <property type="entry name" value="NUCLEOTIDE-SUGAR TRANSMEMBRANE TRANSPORTER"/>
    <property type="match status" value="1"/>
</dbReference>
<dbReference type="STRING" id="35525.A0A0P5SSN2"/>
<name>A0A0P5SSN2_9CRUS</name>
<evidence type="ECO:0000256" key="5">
    <source>
        <dbReference type="ARBA" id="ARBA00022989"/>
    </source>
</evidence>
<dbReference type="OrthoDB" id="408493at2759"/>
<dbReference type="NCBIfam" id="TIGR00803">
    <property type="entry name" value="nst"/>
    <property type="match status" value="1"/>
</dbReference>
<evidence type="ECO:0000256" key="3">
    <source>
        <dbReference type="ARBA" id="ARBA00022597"/>
    </source>
</evidence>
<keyword evidence="3" id="KW-0762">Sugar transport</keyword>
<comment type="subcellular location">
    <subcellularLocation>
        <location evidence="1">Membrane</location>
        <topology evidence="1">Multi-pass membrane protein</topology>
    </subcellularLocation>
</comment>
<evidence type="ECO:0000256" key="4">
    <source>
        <dbReference type="ARBA" id="ARBA00022692"/>
    </source>
</evidence>
<dbReference type="AlphaFoldDB" id="A0A0P5SSN2"/>
<dbReference type="SUPFAM" id="SSF103481">
    <property type="entry name" value="Multidrug resistance efflux transporter EmrE"/>
    <property type="match status" value="1"/>
</dbReference>
<dbReference type="InterPro" id="IPR007271">
    <property type="entry name" value="Nuc_sug_transpt"/>
</dbReference>
<comment type="caution">
    <text evidence="7">The sequence shown here is derived from an EMBL/GenBank/DDBJ whole genome shotgun (WGS) entry which is preliminary data.</text>
</comment>
<sequence>MEKHTMLGQNTLRYFSLFILTLQTTLTVLAMRYSRKQTEGGKDLYIATTLVLVSELIKFMFCLILLLIQKSGSIEQLLKALGSEVIFKPSETAKLAIPSSLYTIQNNLILLALSSLDAATFQVTYQLKILTTAFFSVLLLRKDIKAFQWLALIVLMSGVILVQFSSDGKQKEANIVPSNPHKHLIGMLAVVASSLSSGFAGVYYEKLLKESAQPSVIIRNIQLGIFSIIFGTAGVVINDWDKVSQRGFFDGYTSVVWLVIMLQAMGGLVVAAVIKYADNILKGFATSVSIILSCLCSYVVLHDLNLDLTFVLGTGLVILATFMYGIQSQNTPFIGSNSSNNLIVDKDENEDISRASYTKVNNDRTYQKLSSTI</sequence>
<protein>
    <submittedName>
        <fullName evidence="7">UDP-N-acetylglucosamine transporter</fullName>
    </submittedName>
</protein>
<comment type="similarity">
    <text evidence="2">Belongs to the nucleotide-sugar transporter family. SLC35A subfamily.</text>
</comment>
<keyword evidence="5" id="KW-1133">Transmembrane helix</keyword>
<proteinExistence type="inferred from homology"/>
<keyword evidence="8" id="KW-1185">Reference proteome</keyword>
<accession>A0A0P5SSN2</accession>
<dbReference type="Pfam" id="PF04142">
    <property type="entry name" value="Nuc_sug_transp"/>
    <property type="match status" value="1"/>
</dbReference>
<dbReference type="Proteomes" id="UP000076858">
    <property type="component" value="Unassembled WGS sequence"/>
</dbReference>
<keyword evidence="6" id="KW-0472">Membrane</keyword>
<reference evidence="7 8" key="1">
    <citation type="submission" date="2016-03" db="EMBL/GenBank/DDBJ databases">
        <title>EvidentialGene: Evidence-directed Construction of Genes on Genomes.</title>
        <authorList>
            <person name="Gilbert D.G."/>
            <person name="Choi J.-H."/>
            <person name="Mockaitis K."/>
            <person name="Colbourne J."/>
            <person name="Pfrender M."/>
        </authorList>
    </citation>
    <scope>NUCLEOTIDE SEQUENCE [LARGE SCALE GENOMIC DNA]</scope>
    <source>
        <strain evidence="7 8">Xinb3</strain>
        <tissue evidence="7">Complete organism</tissue>
    </source>
</reference>
<keyword evidence="3" id="KW-0813">Transport</keyword>
<dbReference type="EMBL" id="LRGB01000190">
    <property type="protein sequence ID" value="KZS20503.1"/>
    <property type="molecule type" value="Genomic_DNA"/>
</dbReference>
<gene>
    <name evidence="7" type="ORF">APZ42_012885</name>
</gene>
<keyword evidence="4" id="KW-0812">Transmembrane</keyword>
<organism evidence="7 8">
    <name type="scientific">Daphnia magna</name>
    <dbReference type="NCBI Taxonomy" id="35525"/>
    <lineage>
        <taxon>Eukaryota</taxon>
        <taxon>Metazoa</taxon>
        <taxon>Ecdysozoa</taxon>
        <taxon>Arthropoda</taxon>
        <taxon>Crustacea</taxon>
        <taxon>Branchiopoda</taxon>
        <taxon>Diplostraca</taxon>
        <taxon>Cladocera</taxon>
        <taxon>Anomopoda</taxon>
        <taxon>Daphniidae</taxon>
        <taxon>Daphnia</taxon>
    </lineage>
</organism>
<evidence type="ECO:0000313" key="8">
    <source>
        <dbReference type="Proteomes" id="UP000076858"/>
    </source>
</evidence>
<dbReference type="GO" id="GO:0015165">
    <property type="term" value="F:pyrimidine nucleotide-sugar transmembrane transporter activity"/>
    <property type="evidence" value="ECO:0007669"/>
    <property type="project" value="InterPro"/>
</dbReference>
<evidence type="ECO:0000256" key="6">
    <source>
        <dbReference type="ARBA" id="ARBA00023136"/>
    </source>
</evidence>
<dbReference type="PIRSF" id="PIRSF005799">
    <property type="entry name" value="UDP-gal_transpt"/>
    <property type="match status" value="1"/>
</dbReference>
<evidence type="ECO:0000256" key="1">
    <source>
        <dbReference type="ARBA" id="ARBA00004141"/>
    </source>
</evidence>
<dbReference type="GO" id="GO:0000139">
    <property type="term" value="C:Golgi membrane"/>
    <property type="evidence" value="ECO:0007669"/>
    <property type="project" value="InterPro"/>
</dbReference>
<evidence type="ECO:0000256" key="2">
    <source>
        <dbReference type="ARBA" id="ARBA00009976"/>
    </source>
</evidence>